<dbReference type="AlphaFoldDB" id="A0AAD2D3Y3"/>
<protein>
    <recommendedName>
        <fullName evidence="2">Nascent polypeptide-associated complex subunit beta</fullName>
    </recommendedName>
</protein>
<dbReference type="EMBL" id="CAMPGE010022070">
    <property type="protein sequence ID" value="CAI2380149.1"/>
    <property type="molecule type" value="Genomic_DNA"/>
</dbReference>
<accession>A0AAD2D3Y3</accession>
<keyword evidence="2" id="KW-0804">Transcription</keyword>
<proteinExistence type="inferred from homology"/>
<name>A0AAD2D3Y3_EUPCR</name>
<feature type="compositionally biased region" description="Basic residues" evidence="3">
    <location>
        <begin position="14"/>
        <end position="29"/>
    </location>
</feature>
<dbReference type="PANTHER" id="PTHR10351">
    <property type="entry name" value="TRANSCRIPTION FACTOR BTF3 FAMILY MEMBER"/>
    <property type="match status" value="1"/>
</dbReference>
<comment type="subunit">
    <text evidence="2">Part of the nascent polypeptide-associated complex (NAC).</text>
</comment>
<dbReference type="CDD" id="cd22055">
    <property type="entry name" value="NAC_BTF3"/>
    <property type="match status" value="1"/>
</dbReference>
<dbReference type="FunFam" id="2.20.70.30:FF:000001">
    <property type="entry name" value="Transcription factor BTF3 homolog"/>
    <property type="match status" value="1"/>
</dbReference>
<reference evidence="5" key="1">
    <citation type="submission" date="2023-07" db="EMBL/GenBank/DDBJ databases">
        <authorList>
            <consortium name="AG Swart"/>
            <person name="Singh M."/>
            <person name="Singh A."/>
            <person name="Seah K."/>
            <person name="Emmerich C."/>
        </authorList>
    </citation>
    <scope>NUCLEOTIDE SEQUENCE</scope>
    <source>
        <strain evidence="5">DP1</strain>
    </source>
</reference>
<dbReference type="PROSITE" id="PS51151">
    <property type="entry name" value="NAC_AB"/>
    <property type="match status" value="1"/>
</dbReference>
<organism evidence="5 6">
    <name type="scientific">Euplotes crassus</name>
    <dbReference type="NCBI Taxonomy" id="5936"/>
    <lineage>
        <taxon>Eukaryota</taxon>
        <taxon>Sar</taxon>
        <taxon>Alveolata</taxon>
        <taxon>Ciliophora</taxon>
        <taxon>Intramacronucleata</taxon>
        <taxon>Spirotrichea</taxon>
        <taxon>Hypotrichia</taxon>
        <taxon>Euplotida</taxon>
        <taxon>Euplotidae</taxon>
        <taxon>Moneuplotes</taxon>
    </lineage>
</organism>
<dbReference type="Gene3D" id="2.20.70.30">
    <property type="entry name" value="Nascent polypeptide-associated complex domain"/>
    <property type="match status" value="1"/>
</dbReference>
<evidence type="ECO:0000313" key="6">
    <source>
        <dbReference type="Proteomes" id="UP001295684"/>
    </source>
</evidence>
<gene>
    <name evidence="5" type="ORF">ECRASSUSDP1_LOCUS21577</name>
</gene>
<evidence type="ECO:0000256" key="1">
    <source>
        <dbReference type="ARBA" id="ARBA00005296"/>
    </source>
</evidence>
<comment type="similarity">
    <text evidence="1 2">Belongs to the NAC-beta family.</text>
</comment>
<dbReference type="InterPro" id="IPR039370">
    <property type="entry name" value="BTF3"/>
</dbReference>
<evidence type="ECO:0000259" key="4">
    <source>
        <dbReference type="PROSITE" id="PS51151"/>
    </source>
</evidence>
<sequence>MDSDAKIQEARAALKKKLGGGARRTKKVNKKADKNEDKKLKQQLKKFNVQSLPDIEEVNFFKDDDTVMNFKRPAVDFSVRDNLLVVSGNPDTKSIETMLPDILKQVGPEQAAKLKDVVKKDGGAAAADDDDDDDVPELVGNFEDASKKE</sequence>
<keyword evidence="2" id="KW-0805">Transcription regulation</keyword>
<evidence type="ECO:0000256" key="2">
    <source>
        <dbReference type="RuleBase" id="RU361272"/>
    </source>
</evidence>
<feature type="compositionally biased region" description="Acidic residues" evidence="3">
    <location>
        <begin position="127"/>
        <end position="136"/>
    </location>
</feature>
<keyword evidence="6" id="KW-1185">Reference proteome</keyword>
<comment type="caution">
    <text evidence="5">The sequence shown here is derived from an EMBL/GenBank/DDBJ whole genome shotgun (WGS) entry which is preliminary data.</text>
</comment>
<feature type="region of interest" description="Disordered" evidence="3">
    <location>
        <begin position="120"/>
        <end position="149"/>
    </location>
</feature>
<feature type="region of interest" description="Disordered" evidence="3">
    <location>
        <begin position="14"/>
        <end position="38"/>
    </location>
</feature>
<feature type="domain" description="NAC-A/B" evidence="4">
    <location>
        <begin position="34"/>
        <end position="99"/>
    </location>
</feature>
<evidence type="ECO:0000256" key="3">
    <source>
        <dbReference type="SAM" id="MobiDB-lite"/>
    </source>
</evidence>
<dbReference type="InterPro" id="IPR002715">
    <property type="entry name" value="Nas_poly-pep-assoc_cplx_dom"/>
</dbReference>
<dbReference type="InterPro" id="IPR038187">
    <property type="entry name" value="NAC_A/B_dom_sf"/>
</dbReference>
<dbReference type="SMART" id="SM01407">
    <property type="entry name" value="NAC"/>
    <property type="match status" value="1"/>
</dbReference>
<dbReference type="Proteomes" id="UP001295684">
    <property type="component" value="Unassembled WGS sequence"/>
</dbReference>
<evidence type="ECO:0000313" key="5">
    <source>
        <dbReference type="EMBL" id="CAI2380149.1"/>
    </source>
</evidence>
<dbReference type="Pfam" id="PF01849">
    <property type="entry name" value="NAC"/>
    <property type="match status" value="1"/>
</dbReference>